<keyword evidence="5" id="KW-1185">Reference proteome</keyword>
<dbReference type="SUPFAM" id="SSF48452">
    <property type="entry name" value="TPR-like"/>
    <property type="match status" value="2"/>
</dbReference>
<dbReference type="PROSITE" id="PS50005">
    <property type="entry name" value="TPR"/>
    <property type="match status" value="4"/>
</dbReference>
<evidence type="ECO:0000313" key="4">
    <source>
        <dbReference type="EMBL" id="GET35288.1"/>
    </source>
</evidence>
<dbReference type="InterPro" id="IPR050498">
    <property type="entry name" value="Ycf3"/>
</dbReference>
<evidence type="ECO:0000256" key="3">
    <source>
        <dbReference type="PROSITE-ProRule" id="PRU00339"/>
    </source>
</evidence>
<dbReference type="InterPro" id="IPR011990">
    <property type="entry name" value="TPR-like_helical_dom_sf"/>
</dbReference>
<dbReference type="PANTHER" id="PTHR44858">
    <property type="entry name" value="TETRATRICOPEPTIDE REPEAT PROTEIN 6"/>
    <property type="match status" value="1"/>
</dbReference>
<dbReference type="GO" id="GO:0009279">
    <property type="term" value="C:cell outer membrane"/>
    <property type="evidence" value="ECO:0007669"/>
    <property type="project" value="TreeGrafter"/>
</dbReference>
<dbReference type="EMBL" id="BLAY01000001">
    <property type="protein sequence ID" value="GET35288.1"/>
    <property type="molecule type" value="Genomic_DNA"/>
</dbReference>
<sequence>MNWINLLRSQQADFIQRIKSGCLLHSNKEGQHSEIIVISGDRLKQLRDFCWEMAEKYKRNSPVRQLFINNLKGKLGEEVVKARLAELVTEVDYEKRLGGDGKVDFRLASNQNFGIQVKSRHGSLETVQWSITSEEVEKNSILICILIQEEVSEAQTQYHLILAGFLPTNMIELKKGQASVRIEQLLYGGGLVGYLSNLSLFQADSLLVTLQNIKQQEQQASIKNQENSTSESESCESIAYSYLSAGTARLGKNTHRSIADFDEAIRCNPSESKAYYYRGLAYDLRGFVQEAIEDFTQALRLVPDYTATLYGFRASAYSAIGDRQRAIEDYRRAILINPENVAVYYWFRGKQRFKLGDYHGAIEDYNQAIQLRPLVADLYESRASAYAAIENKKAAIEDCDRIIQSKPDSFESYLIRGDILSKFGDYKRAIEDYTEAIRLCPTFSLLYDKRGSARSEIRDKQGAISDFQQAADLYQQQRQQSFYEEVMEKIRKLQQ</sequence>
<dbReference type="Pfam" id="PF13181">
    <property type="entry name" value="TPR_8"/>
    <property type="match status" value="2"/>
</dbReference>
<name>A0AAV3WZJ4_9CYAN</name>
<organism evidence="4 5">
    <name type="scientific">Microseira wollei NIES-4236</name>
    <dbReference type="NCBI Taxonomy" id="2530354"/>
    <lineage>
        <taxon>Bacteria</taxon>
        <taxon>Bacillati</taxon>
        <taxon>Cyanobacteriota</taxon>
        <taxon>Cyanophyceae</taxon>
        <taxon>Oscillatoriophycideae</taxon>
        <taxon>Aerosakkonematales</taxon>
        <taxon>Aerosakkonemataceae</taxon>
        <taxon>Microseira</taxon>
    </lineage>
</organism>
<feature type="repeat" description="TPR" evidence="3">
    <location>
        <begin position="342"/>
        <end position="375"/>
    </location>
</feature>
<dbReference type="Pfam" id="PF07719">
    <property type="entry name" value="TPR_2"/>
    <property type="match status" value="1"/>
</dbReference>
<feature type="repeat" description="TPR" evidence="3">
    <location>
        <begin position="307"/>
        <end position="340"/>
    </location>
</feature>
<dbReference type="AlphaFoldDB" id="A0AAV3WZJ4"/>
<feature type="repeat" description="TPR" evidence="3">
    <location>
        <begin position="410"/>
        <end position="443"/>
    </location>
</feature>
<dbReference type="PANTHER" id="PTHR44858:SF1">
    <property type="entry name" value="UDP-N-ACETYLGLUCOSAMINE--PEPTIDE N-ACETYLGLUCOSAMINYLTRANSFERASE SPINDLY-RELATED"/>
    <property type="match status" value="1"/>
</dbReference>
<evidence type="ECO:0000313" key="5">
    <source>
        <dbReference type="Proteomes" id="UP001050975"/>
    </source>
</evidence>
<evidence type="ECO:0000256" key="1">
    <source>
        <dbReference type="ARBA" id="ARBA00022737"/>
    </source>
</evidence>
<evidence type="ECO:0008006" key="6">
    <source>
        <dbReference type="Google" id="ProtNLM"/>
    </source>
</evidence>
<dbReference type="PROSITE" id="PS50293">
    <property type="entry name" value="TPR_REGION"/>
    <property type="match status" value="1"/>
</dbReference>
<dbReference type="SMART" id="SM00028">
    <property type="entry name" value="TPR"/>
    <property type="match status" value="7"/>
</dbReference>
<gene>
    <name evidence="4" type="ORF">MiSe_00300</name>
</gene>
<comment type="caution">
    <text evidence="4">The sequence shown here is derived from an EMBL/GenBank/DDBJ whole genome shotgun (WGS) entry which is preliminary data.</text>
</comment>
<protein>
    <recommendedName>
        <fullName evidence="6">TPR repeat-containing protein</fullName>
    </recommendedName>
</protein>
<dbReference type="InterPro" id="IPR013105">
    <property type="entry name" value="TPR_2"/>
</dbReference>
<dbReference type="Pfam" id="PF13414">
    <property type="entry name" value="TPR_11"/>
    <property type="match status" value="1"/>
</dbReference>
<dbReference type="InterPro" id="IPR019734">
    <property type="entry name" value="TPR_rpt"/>
</dbReference>
<accession>A0AAV3WZJ4</accession>
<dbReference type="Gene3D" id="1.25.40.10">
    <property type="entry name" value="Tetratricopeptide repeat domain"/>
    <property type="match status" value="3"/>
</dbReference>
<reference evidence="4" key="1">
    <citation type="submission" date="2019-10" db="EMBL/GenBank/DDBJ databases">
        <title>Draft genome sequece of Microseira wollei NIES-4236.</title>
        <authorList>
            <person name="Yamaguchi H."/>
            <person name="Suzuki S."/>
            <person name="Kawachi M."/>
        </authorList>
    </citation>
    <scope>NUCLEOTIDE SEQUENCE</scope>
    <source>
        <strain evidence="4">NIES-4236</strain>
    </source>
</reference>
<dbReference type="GO" id="GO:0046813">
    <property type="term" value="P:receptor-mediated virion attachment to host cell"/>
    <property type="evidence" value="ECO:0007669"/>
    <property type="project" value="TreeGrafter"/>
</dbReference>
<keyword evidence="1" id="KW-0677">Repeat</keyword>
<evidence type="ECO:0000256" key="2">
    <source>
        <dbReference type="ARBA" id="ARBA00022803"/>
    </source>
</evidence>
<keyword evidence="2 3" id="KW-0802">TPR repeat</keyword>
<proteinExistence type="predicted"/>
<dbReference type="Proteomes" id="UP001050975">
    <property type="component" value="Unassembled WGS sequence"/>
</dbReference>
<feature type="repeat" description="TPR" evidence="3">
    <location>
        <begin position="272"/>
        <end position="305"/>
    </location>
</feature>